<organism evidence="2 3">
    <name type="scientific">Clostridium formicaceticum</name>
    <dbReference type="NCBI Taxonomy" id="1497"/>
    <lineage>
        <taxon>Bacteria</taxon>
        <taxon>Bacillati</taxon>
        <taxon>Bacillota</taxon>
        <taxon>Clostridia</taxon>
        <taxon>Eubacteriales</taxon>
        <taxon>Clostridiaceae</taxon>
        <taxon>Clostridium</taxon>
    </lineage>
</organism>
<dbReference type="InterPro" id="IPR010766">
    <property type="entry name" value="DRTGG"/>
</dbReference>
<feature type="domain" description="DRTGG" evidence="1">
    <location>
        <begin position="7"/>
        <end position="108"/>
    </location>
</feature>
<sequence length="116" mass="12502">MITVEKLIEKLELEAVGGQKGITKEVKGAYIGDLLSWVMAHIGSGDAWITIQTNINVIAVAALGEASCIIVAEDAEIEESTKIKADEEGIPLLRSSLSAYELAIQIYQCLEGLEKK</sequence>
<dbReference type="Proteomes" id="UP000192478">
    <property type="component" value="Chromosome"/>
</dbReference>
<evidence type="ECO:0000313" key="3">
    <source>
        <dbReference type="Proteomes" id="UP000192478"/>
    </source>
</evidence>
<name>A0AAC9WG09_9CLOT</name>
<accession>A0AAC9WG09</accession>
<protein>
    <submittedName>
        <fullName evidence="2">DRTGG domain protein</fullName>
    </submittedName>
</protein>
<dbReference type="InterPro" id="IPR028979">
    <property type="entry name" value="Ser_kin/Pase_Hpr-like_N_sf"/>
</dbReference>
<dbReference type="RefSeq" id="WP_081562009.1">
    <property type="nucleotide sequence ID" value="NZ_CP017603.1"/>
</dbReference>
<evidence type="ECO:0000259" key="1">
    <source>
        <dbReference type="Pfam" id="PF07085"/>
    </source>
</evidence>
<dbReference type="AlphaFoldDB" id="A0AAC9WG09"/>
<reference evidence="2 3" key="1">
    <citation type="submission" date="2017-03" db="EMBL/GenBank/DDBJ databases">
        <title>Complete sequence of Clostridium formicaceticum DSM 92.</title>
        <authorList>
            <person name="Poehlein A."/>
            <person name="Karl M."/>
            <person name="Bengelsdorf F.R."/>
            <person name="Duerre P."/>
            <person name="Daniel R."/>
        </authorList>
    </citation>
    <scope>NUCLEOTIDE SEQUENCE [LARGE SCALE GENOMIC DNA]</scope>
    <source>
        <strain evidence="2 3">DSM 92</strain>
    </source>
</reference>
<dbReference type="SUPFAM" id="SSF75138">
    <property type="entry name" value="HprK N-terminal domain-like"/>
    <property type="match status" value="1"/>
</dbReference>
<gene>
    <name evidence="2" type="ORF">CLFO_17150</name>
</gene>
<dbReference type="EMBL" id="CP020559">
    <property type="protein sequence ID" value="ARE87316.1"/>
    <property type="molecule type" value="Genomic_DNA"/>
</dbReference>
<dbReference type="Gene3D" id="3.40.1390.20">
    <property type="entry name" value="HprK N-terminal domain-like"/>
    <property type="match status" value="1"/>
</dbReference>
<dbReference type="Pfam" id="PF07085">
    <property type="entry name" value="DRTGG"/>
    <property type="match status" value="1"/>
</dbReference>
<evidence type="ECO:0000313" key="2">
    <source>
        <dbReference type="EMBL" id="ARE87316.1"/>
    </source>
</evidence>
<proteinExistence type="predicted"/>